<gene>
    <name evidence="5" type="ORF">HHI36_014518</name>
</gene>
<dbReference type="GO" id="GO:0016567">
    <property type="term" value="P:protein ubiquitination"/>
    <property type="evidence" value="ECO:0007669"/>
    <property type="project" value="UniProtKB-UniRule"/>
</dbReference>
<feature type="compositionally biased region" description="Basic residues" evidence="2">
    <location>
        <begin position="531"/>
        <end position="542"/>
    </location>
</feature>
<organism evidence="5 6">
    <name type="scientific">Cryptolaemus montrouzieri</name>
    <dbReference type="NCBI Taxonomy" id="559131"/>
    <lineage>
        <taxon>Eukaryota</taxon>
        <taxon>Metazoa</taxon>
        <taxon>Ecdysozoa</taxon>
        <taxon>Arthropoda</taxon>
        <taxon>Hexapoda</taxon>
        <taxon>Insecta</taxon>
        <taxon>Pterygota</taxon>
        <taxon>Neoptera</taxon>
        <taxon>Endopterygota</taxon>
        <taxon>Coleoptera</taxon>
        <taxon>Polyphaga</taxon>
        <taxon>Cucujiformia</taxon>
        <taxon>Coccinelloidea</taxon>
        <taxon>Coccinellidae</taxon>
        <taxon>Scymninae</taxon>
        <taxon>Scymnini</taxon>
        <taxon>Cryptolaemus</taxon>
    </lineage>
</organism>
<keyword evidence="6" id="KW-1185">Reference proteome</keyword>
<accession>A0ABD2N304</accession>
<comment type="catalytic activity">
    <reaction evidence="1">
        <text>S-ubiquitinyl-[E2 ubiquitin-conjugating enzyme]-L-cysteine + [acceptor protein]-L-lysine = [E2 ubiquitin-conjugating enzyme]-L-cysteine + N(6)-ubiquitinyl-[acceptor protein]-L-lysine.</text>
        <dbReference type="EC" id="2.3.2.27"/>
    </reaction>
</comment>
<evidence type="ECO:0000256" key="1">
    <source>
        <dbReference type="RuleBase" id="RU366018"/>
    </source>
</evidence>
<comment type="caution">
    <text evidence="5">The sequence shown here is derived from an EMBL/GenBank/DDBJ whole genome shotgun (WGS) entry which is preliminary data.</text>
</comment>
<keyword evidence="1" id="KW-0808">Transferase</keyword>
<protein>
    <recommendedName>
        <fullName evidence="1">E3 ubiquitin-protein ligase</fullName>
        <ecNumber evidence="1">2.3.2.27</ecNumber>
    </recommendedName>
</protein>
<dbReference type="CDD" id="cd16483">
    <property type="entry name" value="RING-H2_UBR3"/>
    <property type="match status" value="1"/>
</dbReference>
<evidence type="ECO:0000259" key="3">
    <source>
        <dbReference type="Pfam" id="PF18995"/>
    </source>
</evidence>
<comment type="similarity">
    <text evidence="1">Belongs to the E3 ubiquitin-protein ligase UBR1-like family.</text>
</comment>
<dbReference type="Proteomes" id="UP001516400">
    <property type="component" value="Unassembled WGS sequence"/>
</dbReference>
<feature type="region of interest" description="Disordered" evidence="2">
    <location>
        <begin position="637"/>
        <end position="664"/>
    </location>
</feature>
<dbReference type="Pfam" id="PF22960">
    <property type="entry name" value="WHD_UBR1"/>
    <property type="match status" value="1"/>
</dbReference>
<evidence type="ECO:0000313" key="5">
    <source>
        <dbReference type="EMBL" id="KAL3273063.1"/>
    </source>
</evidence>
<dbReference type="GO" id="GO:0061630">
    <property type="term" value="F:ubiquitin protein ligase activity"/>
    <property type="evidence" value="ECO:0007669"/>
    <property type="project" value="UniProtKB-UniRule"/>
</dbReference>
<dbReference type="InterPro" id="IPR044046">
    <property type="entry name" value="E3_ligase_UBR-like_C"/>
</dbReference>
<dbReference type="Pfam" id="PF18995">
    <property type="entry name" value="PRT6_C"/>
    <property type="match status" value="1"/>
</dbReference>
<dbReference type="PANTHER" id="PTHR21497">
    <property type="entry name" value="UBIQUITIN LIGASE E3 ALPHA-RELATED"/>
    <property type="match status" value="1"/>
</dbReference>
<keyword evidence="1" id="KW-0863">Zinc-finger</keyword>
<proteinExistence type="inferred from homology"/>
<feature type="domain" description="E3 ubiquitin-protein ligase UBR-like C-terminal" evidence="3">
    <location>
        <begin position="916"/>
        <end position="1345"/>
    </location>
</feature>
<feature type="region of interest" description="Disordered" evidence="2">
    <location>
        <begin position="479"/>
        <end position="542"/>
    </location>
</feature>
<dbReference type="GO" id="GO:0008270">
    <property type="term" value="F:zinc ion binding"/>
    <property type="evidence" value="ECO:0007669"/>
    <property type="project" value="UniProtKB-UniRule"/>
</dbReference>
<dbReference type="SUPFAM" id="SSF57850">
    <property type="entry name" value="RING/U-box"/>
    <property type="match status" value="1"/>
</dbReference>
<dbReference type="EC" id="2.3.2.27" evidence="1"/>
<feature type="domain" description="E3 ubiquitin-protein ligase UBR1-like winged-helix" evidence="4">
    <location>
        <begin position="142"/>
        <end position="242"/>
    </location>
</feature>
<evidence type="ECO:0000256" key="2">
    <source>
        <dbReference type="SAM" id="MobiDB-lite"/>
    </source>
</evidence>
<reference evidence="5 6" key="1">
    <citation type="journal article" date="2021" name="BMC Biol.">
        <title>Horizontally acquired antibacterial genes associated with adaptive radiation of ladybird beetles.</title>
        <authorList>
            <person name="Li H.S."/>
            <person name="Tang X.F."/>
            <person name="Huang Y.H."/>
            <person name="Xu Z.Y."/>
            <person name="Chen M.L."/>
            <person name="Du X.Y."/>
            <person name="Qiu B.Y."/>
            <person name="Chen P.T."/>
            <person name="Zhang W."/>
            <person name="Slipinski A."/>
            <person name="Escalona H.E."/>
            <person name="Waterhouse R.M."/>
            <person name="Zwick A."/>
            <person name="Pang H."/>
        </authorList>
    </citation>
    <scope>NUCLEOTIDE SEQUENCE [LARGE SCALE GENOMIC DNA]</scope>
    <source>
        <strain evidence="5">SYSU2018</strain>
    </source>
</reference>
<dbReference type="EMBL" id="JABFTP020000062">
    <property type="protein sequence ID" value="KAL3273063.1"/>
    <property type="molecule type" value="Genomic_DNA"/>
</dbReference>
<dbReference type="PANTHER" id="PTHR21497:SF39">
    <property type="entry name" value="E3 UBIQUITIN-PROTEIN LIGASE UBR3"/>
    <property type="match status" value="1"/>
</dbReference>
<name>A0ABD2N304_9CUCU</name>
<evidence type="ECO:0000259" key="4">
    <source>
        <dbReference type="Pfam" id="PF22960"/>
    </source>
</evidence>
<keyword evidence="1" id="KW-0833">Ubl conjugation pathway</keyword>
<dbReference type="InterPro" id="IPR055194">
    <property type="entry name" value="UBR1-like_WH"/>
</dbReference>
<sequence length="1363" mass="154639">MCYVHDLIGRWTTPACLNIFRTESETVAFYEILNGLWVRNGLQIKGQAMTYIQCNFCNAMVDADLYLLQICSTRIPADNFLNIAIENFHIKEWMSMSPYQTPQNAYLEGDHDTPMLESFLTFLATLISVRTNLGLSETALNRLEMVTLLCTGDKTHSQLLEQMPERYGTSQSRDFEALLAEVADYRAPALEASGNMQQGMYVPKPQVWEEQYDPIHVLLRAVHRRDFQTSMDRYTEYAKHSNKLRSGMSPWPPFRTPSECGEAYEDPRLILKSRVFHAAALVILYKAVKGHVSEQVMALVVFLLEQAIIISQQVDDLAMDTKICPSPSPIPSRQLKDMELSNWFRTDNIFENLTANIHKVVLTPEPEVSPMTYSSDSESEWDGTEMDTEISDIQFLDTQNMLTFDSQWVPPSSPYISWPATLNDVSASNVSVENQDNNPMALALTTSRPSASSQEDPQEQSALPAPAQLPALLAGNEVGRAPQVPSSSGTDLVPSTSTSYRKMNRDLPRNVSSSTELVPSTSSSHFCAYPCRRRPTSPTGRRRAEKCLLPIVGSRNSPPTVKINESIISLLLKLHSNLSGTPDSFVLEEELSKGLGDESMIGDGPFFIGKLLRRIASVDDNCRHTIAEIRAKLWPTQEKQEEEKKAKDTKEREERRKRAKERQQKLMAEFASKQKQFMEKMENNEGTSEMEDDVLLSKQEYDCVICGQSTASTEEKPMGLVVLVQATSVIGHRRRHARPERSSLPISDEDKDLLRRDDTLASEFDRRIEELDRHFDPQSWFLSVNSGWDGGVHVQTCGHHLHLDCLNAYLHSLRSQQRQPSLSPEKGEYLCPLCRQLANSVLPLSPQLGECNQMVRSRPTCLAQVLDELSDFLRENDPKPNVSNMSEAIGKVMEDMSSCTQLKPIFKLKNDKPTPHSLFLFITSIARTNLEVELIQRGGSLVVQEEPPNPLLPKRDCIVPLLHVLAVHARVARGLAKWAAWTTFEQLCGLSTQDLSTALVPIEREVPLLLRDPIALLLQFVLLLPLHLDQIYLTTTVQMVYNLLYYQVVAQVSLGLSANERVRVARTKSDGPIVNLAGALGLVHEFLGHTDLYIEEDDTMEGPSKPQVNMVALEQQVQKLCLPFLRVATLLKYHLYQQPLPDILTAQSEFVRLVYYLELVTEPMDWDRFNAAVALNWPSVPRLHRTSPESWCRQLEAFAFKSQIAARGFLIDQHVRWHPPRLLQLPREYEKIFTYYHERPCSQCHSVPQEISICLLCGTIVCLKQSCCKQQNVCEAVFHALECGAGTGVFLVVTSTYIIVIRGHRACLWGSLYLDEFEEEDRDLKRGKPLYLSQDRYKLLEQQWLAHRFDHTKKNWVQHRNAL</sequence>
<feature type="compositionally biased region" description="Polar residues" evidence="2">
    <location>
        <begin position="484"/>
        <end position="501"/>
    </location>
</feature>
<dbReference type="GO" id="GO:0071596">
    <property type="term" value="P:ubiquitin-dependent protein catabolic process via the N-end rule pathway"/>
    <property type="evidence" value="ECO:0007669"/>
    <property type="project" value="UniProtKB-UniRule"/>
</dbReference>
<feature type="compositionally biased region" description="Low complexity" evidence="2">
    <location>
        <begin position="511"/>
        <end position="524"/>
    </location>
</feature>
<keyword evidence="1" id="KW-0862">Zinc</keyword>
<keyword evidence="1" id="KW-0479">Metal-binding</keyword>
<feature type="compositionally biased region" description="Basic and acidic residues" evidence="2">
    <location>
        <begin position="638"/>
        <end position="664"/>
    </location>
</feature>
<comment type="function">
    <text evidence="1">Ubiquitin ligase protein which is a component of the N-end rule pathway. Recognizes and binds to proteins bearing specific N-terminal residues that are destabilizing according to the N-end rule, leading to their ubiquitination and subsequent degradation.</text>
</comment>
<evidence type="ECO:0000313" key="6">
    <source>
        <dbReference type="Proteomes" id="UP001516400"/>
    </source>
</evidence>
<dbReference type="InterPro" id="IPR039164">
    <property type="entry name" value="UBR1-like"/>
</dbReference>
<comment type="pathway">
    <text evidence="1">Protein modification; protein ubiquitination.</text>
</comment>